<dbReference type="EMBL" id="KI965474">
    <property type="protein sequence ID" value="EUD66013.1"/>
    <property type="molecule type" value="Genomic_DNA"/>
</dbReference>
<feature type="compositionally biased region" description="Basic and acidic residues" evidence="1">
    <location>
        <begin position="626"/>
        <end position="676"/>
    </location>
</feature>
<dbReference type="GeneID" id="20038757"/>
<feature type="compositionally biased region" description="Polar residues" evidence="1">
    <location>
        <begin position="23"/>
        <end position="38"/>
    </location>
</feature>
<gene>
    <name evidence="3" type="ORF">C922_03483</name>
</gene>
<feature type="compositionally biased region" description="Basic and acidic residues" evidence="1">
    <location>
        <begin position="452"/>
        <end position="471"/>
    </location>
</feature>
<protein>
    <submittedName>
        <fullName evidence="3">Uncharacterized protein</fullName>
    </submittedName>
</protein>
<feature type="region of interest" description="Disordered" evidence="1">
    <location>
        <begin position="424"/>
        <end position="586"/>
    </location>
</feature>
<feature type="region of interest" description="Disordered" evidence="1">
    <location>
        <begin position="1"/>
        <end position="38"/>
    </location>
</feature>
<accession>W7A3Z2</accession>
<keyword evidence="2" id="KW-1133">Transmembrane helix</keyword>
<proteinExistence type="predicted"/>
<dbReference type="OrthoDB" id="385524at2759"/>
<dbReference type="Proteomes" id="UP000030640">
    <property type="component" value="Unassembled WGS sequence"/>
</dbReference>
<reference evidence="3 4" key="1">
    <citation type="submission" date="2013-02" db="EMBL/GenBank/DDBJ databases">
        <title>The Genome Sequence of Plasmodium inui San Antonio 1.</title>
        <authorList>
            <consortium name="The Broad Institute Genome Sequencing Platform"/>
            <consortium name="The Broad Institute Genome Sequencing Center for Infectious Disease"/>
            <person name="Neafsey D."/>
            <person name="Cheeseman I."/>
            <person name="Volkman S."/>
            <person name="Adams J."/>
            <person name="Walker B."/>
            <person name="Young S.K."/>
            <person name="Zeng Q."/>
            <person name="Gargeya S."/>
            <person name="Fitzgerald M."/>
            <person name="Haas B."/>
            <person name="Abouelleil A."/>
            <person name="Alvarado L."/>
            <person name="Arachchi H.M."/>
            <person name="Berlin A.M."/>
            <person name="Chapman S.B."/>
            <person name="Dewar J."/>
            <person name="Goldberg J."/>
            <person name="Griggs A."/>
            <person name="Gujja S."/>
            <person name="Hansen M."/>
            <person name="Howarth C."/>
            <person name="Imamovic A."/>
            <person name="Larimer J."/>
            <person name="McCowan C."/>
            <person name="Murphy C."/>
            <person name="Neiman D."/>
            <person name="Pearson M."/>
            <person name="Priest M."/>
            <person name="Roberts A."/>
            <person name="Saif S."/>
            <person name="Shea T."/>
            <person name="Sisk P."/>
            <person name="Sykes S."/>
            <person name="Wortman J."/>
            <person name="Nusbaum C."/>
            <person name="Birren B."/>
        </authorList>
    </citation>
    <scope>NUCLEOTIDE SEQUENCE [LARGE SCALE GENOMIC DNA]</scope>
    <source>
        <strain evidence="3 4">San Antonio 1</strain>
    </source>
</reference>
<keyword evidence="2" id="KW-0812">Transmembrane</keyword>
<evidence type="ECO:0000256" key="2">
    <source>
        <dbReference type="SAM" id="Phobius"/>
    </source>
</evidence>
<feature type="compositionally biased region" description="Basic and acidic residues" evidence="1">
    <location>
        <begin position="706"/>
        <end position="717"/>
    </location>
</feature>
<evidence type="ECO:0000256" key="1">
    <source>
        <dbReference type="SAM" id="MobiDB-lite"/>
    </source>
</evidence>
<evidence type="ECO:0000313" key="4">
    <source>
        <dbReference type="Proteomes" id="UP000030640"/>
    </source>
</evidence>
<organism evidence="3 4">
    <name type="scientific">Plasmodium inui San Antonio 1</name>
    <dbReference type="NCBI Taxonomy" id="1237626"/>
    <lineage>
        <taxon>Eukaryota</taxon>
        <taxon>Sar</taxon>
        <taxon>Alveolata</taxon>
        <taxon>Apicomplexa</taxon>
        <taxon>Aconoidasida</taxon>
        <taxon>Haemosporida</taxon>
        <taxon>Plasmodiidae</taxon>
        <taxon>Plasmodium</taxon>
        <taxon>Plasmodium (Plasmodium)</taxon>
    </lineage>
</organism>
<dbReference type="RefSeq" id="XP_008817297.1">
    <property type="nucleotide sequence ID" value="XM_008819075.1"/>
</dbReference>
<keyword evidence="4" id="KW-1185">Reference proteome</keyword>
<keyword evidence="2" id="KW-0472">Membrane</keyword>
<dbReference type="VEuPathDB" id="PlasmoDB:C922_03483"/>
<evidence type="ECO:0000313" key="3">
    <source>
        <dbReference type="EMBL" id="EUD66013.1"/>
    </source>
</evidence>
<feature type="compositionally biased region" description="Acidic residues" evidence="1">
    <location>
        <begin position="348"/>
        <end position="366"/>
    </location>
</feature>
<dbReference type="AlphaFoldDB" id="W7A3Z2"/>
<feature type="transmembrane region" description="Helical" evidence="2">
    <location>
        <begin position="272"/>
        <end position="293"/>
    </location>
</feature>
<feature type="region of interest" description="Disordered" evidence="1">
    <location>
        <begin position="626"/>
        <end position="727"/>
    </location>
</feature>
<feature type="region of interest" description="Disordered" evidence="1">
    <location>
        <begin position="338"/>
        <end position="375"/>
    </location>
</feature>
<feature type="transmembrane region" description="Helical" evidence="2">
    <location>
        <begin position="48"/>
        <end position="69"/>
    </location>
</feature>
<sequence length="747" mass="83742">MGKGEDKRNAQGGVFAPAEGSQPGKTSIKGSSQTTVWGKSSPLRKLPYLLIPLSVKFPLLAKLLLLFLFSKWLKHAVGNVPMSFLYRKNEEAFQQLIQLLLLQMHQSGGKNGSNKSTFRTVRPMVDGVYRSIEGMMKCITRVYFFLYGTQCSEVFFAEEINEKAELMSTPSRVSNLWVLRGAYLNLFVALLGHPGEGDKAEGQLHQRERRFNQQAQHLPYPDEQTLYKNIRDLYKEKYQREYHIMMRSEEFSFLHPFYEIVLHTGKKVFSCLHLMLLTMMSIYCLCRSLFILTRYIHAMEKKKLYERCCEGRAASDELFRLLIESVAHMSQDLTGEEAPICAEGNYPDGDDDEGDDDEGDDHDDANDAANDGDLPDGELHIYDALQTKLRLCLSIINRIKGEHPRGASKMFVKQNPRQAQELARQEELVPTYEPPRQKEVYETEPASAHTGGETEKSEKSEKNGTSEKNAKNAESPNDDPTSQRKEQQRDGTLTYAIYLYHSRTAEAATQGERKRQEESTSVEDPSMGQSLTAQKEENRTEGKYTNGPMDSHLASCGIANKTDKRHTKEGSSPHPSVDPHGSKAPSNLSCQILINELKKTFKKKKQYVYLSKKLCFDESVGDFVMRDVSSDGKGKSGRDDSGSDGSGRDDSRSDGSGRDDSRSDGSGRDDSRSDKGRTKRRVQVGPPGGAYPRSGEDAQGDTPGDTPKDIRKDTREDPLEEDCLSPMADVPAFRQNIAAAISRGKIV</sequence>
<name>W7A3Z2_9APIC</name>